<dbReference type="Gene3D" id="1.10.10.10">
    <property type="entry name" value="Winged helix-like DNA-binding domain superfamily/Winged helix DNA-binding domain"/>
    <property type="match status" value="1"/>
</dbReference>
<dbReference type="eggNOG" id="COG2739">
    <property type="taxonomic scope" value="Bacteria"/>
</dbReference>
<organism evidence="3 4">
    <name type="scientific">Metamycoplasma auris 15026</name>
    <dbReference type="NCBI Taxonomy" id="1188233"/>
    <lineage>
        <taxon>Bacteria</taxon>
        <taxon>Bacillati</taxon>
        <taxon>Mycoplasmatota</taxon>
        <taxon>Mycoplasmoidales</taxon>
        <taxon>Metamycoplasmataceae</taxon>
        <taxon>Metamycoplasma</taxon>
    </lineage>
</organism>
<accession>N9VCG9</accession>
<dbReference type="InterPro" id="IPR013324">
    <property type="entry name" value="RNA_pol_sigma_r3/r4-like"/>
</dbReference>
<sequence length="76" mass="8872">MQDLEERDNLIKLFEKYGQLLAQSQKQVLYLYLFEDLSFQEIANELAMSRAAAYDALKKGKQKLLLFDKKINAKSL</sequence>
<dbReference type="RefSeq" id="WP_004423228.1">
    <property type="nucleotide sequence ID" value="NZ_AORI01000001.1"/>
</dbReference>
<evidence type="ECO:0000313" key="3">
    <source>
        <dbReference type="EMBL" id="ENY69383.1"/>
    </source>
</evidence>
<reference evidence="3 4" key="1">
    <citation type="journal article" date="2013" name="Genome Announc.">
        <title>Draft Genome Sequences of Mycoplasma auris and Mycoplasma yeatsii, Two Species of the Ear Canal of Caprinae.</title>
        <authorList>
            <person name="Dordet-Frisoni E."/>
            <person name="Baranowski E."/>
            <person name="Barre A."/>
            <person name="Blanchard A."/>
            <person name="Breton M."/>
            <person name="Couture C."/>
            <person name="Dupuy V."/>
            <person name="Gaurivaud P."/>
            <person name="Jacob D."/>
            <person name="Lemaitre C."/>
            <person name="Manso-Silvan L."/>
            <person name="Nikolski M."/>
            <person name="Nouvel L.X."/>
            <person name="Poumarat F."/>
            <person name="Sirand-Pugnet P."/>
            <person name="Thebault P."/>
            <person name="Theil S."/>
            <person name="Thiaucourt F."/>
            <person name="Citti C."/>
            <person name="Tardy F."/>
        </authorList>
    </citation>
    <scope>NUCLEOTIDE SEQUENCE [LARGE SCALE GENOMIC DNA]</scope>
    <source>
        <strain evidence="3 4">15026</strain>
    </source>
</reference>
<proteinExistence type="inferred from homology"/>
<comment type="similarity">
    <text evidence="1">Belongs to the UPF0122 family.</text>
</comment>
<dbReference type="Proteomes" id="UP000013131">
    <property type="component" value="Unassembled WGS sequence"/>
</dbReference>
<dbReference type="STRING" id="1188233.MAU_0950"/>
<dbReference type="EMBL" id="AORI01000001">
    <property type="protein sequence ID" value="ENY69383.1"/>
    <property type="molecule type" value="Genomic_DNA"/>
</dbReference>
<dbReference type="PATRIC" id="fig|1188233.3.peg.96"/>
<dbReference type="OrthoDB" id="404035at2"/>
<name>N9VCG9_9BACT</name>
<protein>
    <submittedName>
        <fullName evidence="3">Uncharacterized protein</fullName>
    </submittedName>
</protein>
<dbReference type="AlphaFoldDB" id="N9VCG9"/>
<evidence type="ECO:0000313" key="4">
    <source>
        <dbReference type="Proteomes" id="UP000013131"/>
    </source>
</evidence>
<evidence type="ECO:0000256" key="2">
    <source>
        <dbReference type="ARBA" id="ARBA00024764"/>
    </source>
</evidence>
<dbReference type="InterPro" id="IPR007394">
    <property type="entry name" value="UPF0122"/>
</dbReference>
<dbReference type="PANTHER" id="PTHR40083:SF1">
    <property type="entry name" value="UPF0122 PROTEIN YLXM"/>
    <property type="match status" value="1"/>
</dbReference>
<dbReference type="Pfam" id="PF04297">
    <property type="entry name" value="UPF0122"/>
    <property type="match status" value="1"/>
</dbReference>
<dbReference type="SUPFAM" id="SSF88659">
    <property type="entry name" value="Sigma3 and sigma4 domains of RNA polymerase sigma factors"/>
    <property type="match status" value="1"/>
</dbReference>
<dbReference type="InterPro" id="IPR036388">
    <property type="entry name" value="WH-like_DNA-bd_sf"/>
</dbReference>
<gene>
    <name evidence="3" type="ORF">MAU_0950</name>
</gene>
<comment type="caution">
    <text evidence="3">The sequence shown here is derived from an EMBL/GenBank/DDBJ whole genome shotgun (WGS) entry which is preliminary data.</text>
</comment>
<dbReference type="PANTHER" id="PTHR40083">
    <property type="entry name" value="UPF0122 PROTEIN CBO2450/CLC_2298"/>
    <property type="match status" value="1"/>
</dbReference>
<comment type="function">
    <text evidence="2">Might take part in the signal recognition particle (SRP) pathway. This is inferred from the conservation of its genetic proximity to ftsY/ffh. May be a regulatory protein.</text>
</comment>
<evidence type="ECO:0000256" key="1">
    <source>
        <dbReference type="ARBA" id="ARBA00008720"/>
    </source>
</evidence>
<keyword evidence="4" id="KW-1185">Reference proteome</keyword>